<keyword evidence="2" id="KW-1185">Reference proteome</keyword>
<reference evidence="3" key="1">
    <citation type="submission" date="2016-06" db="UniProtKB">
        <authorList>
            <consortium name="WormBaseParasite"/>
        </authorList>
    </citation>
    <scope>IDENTIFICATION</scope>
</reference>
<evidence type="ECO:0000313" key="1">
    <source>
        <dbReference type="EMBL" id="VDO91314.1"/>
    </source>
</evidence>
<dbReference type="WBParaSite" id="SCUD_0000487201-mRNA-1">
    <property type="protein sequence ID" value="SCUD_0000487201-mRNA-1"/>
    <property type="gene ID" value="SCUD_0000487201"/>
</dbReference>
<name>A0A183JQ84_9TREM</name>
<dbReference type="AlphaFoldDB" id="A0A183JQ84"/>
<reference evidence="1 2" key="2">
    <citation type="submission" date="2018-11" db="EMBL/GenBank/DDBJ databases">
        <authorList>
            <consortium name="Pathogen Informatics"/>
        </authorList>
    </citation>
    <scope>NUCLEOTIDE SEQUENCE [LARGE SCALE GENOMIC DNA]</scope>
    <source>
        <strain evidence="1">Dakar</strain>
        <strain evidence="2">Dakar, Senegal</strain>
    </source>
</reference>
<dbReference type="Proteomes" id="UP000279833">
    <property type="component" value="Unassembled WGS sequence"/>
</dbReference>
<protein>
    <submittedName>
        <fullName evidence="1 3">Uncharacterized protein</fullName>
    </submittedName>
</protein>
<gene>
    <name evidence="1" type="ORF">SCUD_LOCUS4871</name>
</gene>
<dbReference type="EMBL" id="UZAK01006997">
    <property type="protein sequence ID" value="VDO91314.1"/>
    <property type="molecule type" value="Genomic_DNA"/>
</dbReference>
<evidence type="ECO:0000313" key="3">
    <source>
        <dbReference type="WBParaSite" id="SCUD_0000487201-mRNA-1"/>
    </source>
</evidence>
<proteinExistence type="predicted"/>
<organism evidence="3">
    <name type="scientific">Schistosoma curassoni</name>
    <dbReference type="NCBI Taxonomy" id="6186"/>
    <lineage>
        <taxon>Eukaryota</taxon>
        <taxon>Metazoa</taxon>
        <taxon>Spiralia</taxon>
        <taxon>Lophotrochozoa</taxon>
        <taxon>Platyhelminthes</taxon>
        <taxon>Trematoda</taxon>
        <taxon>Digenea</taxon>
        <taxon>Strigeidida</taxon>
        <taxon>Schistosomatoidea</taxon>
        <taxon>Schistosomatidae</taxon>
        <taxon>Schistosoma</taxon>
    </lineage>
</organism>
<accession>A0A183JQ84</accession>
<sequence>MHQMLEEYYSVSVCYTNWRVDDLVGICSDTTVKHWFWSSYVTMLGCNSASS</sequence>
<evidence type="ECO:0000313" key="2">
    <source>
        <dbReference type="Proteomes" id="UP000279833"/>
    </source>
</evidence>